<dbReference type="STRING" id="1408163.A0A0F4YDM2"/>
<dbReference type="EMBL" id="LASV01000813">
    <property type="protein sequence ID" value="KKA16200.1"/>
    <property type="molecule type" value="Genomic_DNA"/>
</dbReference>
<feature type="chain" id="PRO_5002481510" evidence="2">
    <location>
        <begin position="25"/>
        <end position="124"/>
    </location>
</feature>
<feature type="region of interest" description="Disordered" evidence="1">
    <location>
        <begin position="26"/>
        <end position="88"/>
    </location>
</feature>
<reference evidence="3 4" key="1">
    <citation type="submission" date="2015-04" db="EMBL/GenBank/DDBJ databases">
        <authorList>
            <person name="Heijne W.H."/>
            <person name="Fedorova N.D."/>
            <person name="Nierman W.C."/>
            <person name="Vollebregt A.W."/>
            <person name="Zhao Z."/>
            <person name="Wu L."/>
            <person name="Kumar M."/>
            <person name="Stam H."/>
            <person name="van den Berg M.A."/>
            <person name="Pel H.J."/>
        </authorList>
    </citation>
    <scope>NUCLEOTIDE SEQUENCE [LARGE SCALE GENOMIC DNA]</scope>
    <source>
        <strain evidence="3 4">CBS 393.64</strain>
    </source>
</reference>
<gene>
    <name evidence="3" type="ORF">T310_10215</name>
</gene>
<dbReference type="GeneID" id="25313284"/>
<dbReference type="AlphaFoldDB" id="A0A0F4YDM2"/>
<evidence type="ECO:0000256" key="1">
    <source>
        <dbReference type="SAM" id="MobiDB-lite"/>
    </source>
</evidence>
<proteinExistence type="predicted"/>
<sequence>MNFFSLFCFSLFAWFLIMHRRSQFDQDVTSDEQSHASAELPDIFSNSPPSDGSSDSETEPDSDESDDDDDNDDDDSLFDNEEQHPPEYYLAEAECLDVSQLRQQRYSPKTRKKLEDTGVMLQPS</sequence>
<dbReference type="RefSeq" id="XP_013322812.1">
    <property type="nucleotide sequence ID" value="XM_013467358.1"/>
</dbReference>
<feature type="compositionally biased region" description="Acidic residues" evidence="1">
    <location>
        <begin position="54"/>
        <end position="80"/>
    </location>
</feature>
<organism evidence="3 4">
    <name type="scientific">Rasamsonia emersonii (strain ATCC 16479 / CBS 393.64 / IMI 116815)</name>
    <dbReference type="NCBI Taxonomy" id="1408163"/>
    <lineage>
        <taxon>Eukaryota</taxon>
        <taxon>Fungi</taxon>
        <taxon>Dikarya</taxon>
        <taxon>Ascomycota</taxon>
        <taxon>Pezizomycotina</taxon>
        <taxon>Eurotiomycetes</taxon>
        <taxon>Eurotiomycetidae</taxon>
        <taxon>Eurotiales</taxon>
        <taxon>Trichocomaceae</taxon>
        <taxon>Rasamsonia</taxon>
    </lineage>
</organism>
<name>A0A0F4YDM2_RASE3</name>
<accession>A0A0F4YDM2</accession>
<evidence type="ECO:0000313" key="4">
    <source>
        <dbReference type="Proteomes" id="UP000053958"/>
    </source>
</evidence>
<keyword evidence="4" id="KW-1185">Reference proteome</keyword>
<dbReference type="Proteomes" id="UP000053958">
    <property type="component" value="Unassembled WGS sequence"/>
</dbReference>
<dbReference type="OrthoDB" id="3544487at2759"/>
<feature type="region of interest" description="Disordered" evidence="1">
    <location>
        <begin position="102"/>
        <end position="124"/>
    </location>
</feature>
<feature type="signal peptide" evidence="2">
    <location>
        <begin position="1"/>
        <end position="24"/>
    </location>
</feature>
<evidence type="ECO:0000313" key="3">
    <source>
        <dbReference type="EMBL" id="KKA16200.1"/>
    </source>
</evidence>
<evidence type="ECO:0000256" key="2">
    <source>
        <dbReference type="SAM" id="SignalP"/>
    </source>
</evidence>
<comment type="caution">
    <text evidence="3">The sequence shown here is derived from an EMBL/GenBank/DDBJ whole genome shotgun (WGS) entry which is preliminary data.</text>
</comment>
<protein>
    <submittedName>
        <fullName evidence="3">Uncharacterized protein</fullName>
    </submittedName>
</protein>
<keyword evidence="2" id="KW-0732">Signal</keyword>